<dbReference type="GO" id="GO:0003677">
    <property type="term" value="F:DNA binding"/>
    <property type="evidence" value="ECO:0007669"/>
    <property type="project" value="UniProtKB-KW"/>
</dbReference>
<dbReference type="Pfam" id="PF00216">
    <property type="entry name" value="Bac_DNA_binding"/>
    <property type="match status" value="1"/>
</dbReference>
<dbReference type="Proteomes" id="UP001216390">
    <property type="component" value="Chromosome"/>
</dbReference>
<dbReference type="GO" id="GO:0005829">
    <property type="term" value="C:cytosol"/>
    <property type="evidence" value="ECO:0007669"/>
    <property type="project" value="TreeGrafter"/>
</dbReference>
<dbReference type="RefSeq" id="WP_272737833.1">
    <property type="nucleotide sequence ID" value="NZ_CP116942.1"/>
</dbReference>
<dbReference type="PRINTS" id="PR01727">
    <property type="entry name" value="DNABINDINGHU"/>
</dbReference>
<name>A0AAF0BSH3_9ACTN</name>
<dbReference type="CDD" id="cd13831">
    <property type="entry name" value="HU"/>
    <property type="match status" value="1"/>
</dbReference>
<dbReference type="InterPro" id="IPR000119">
    <property type="entry name" value="Hist_DNA-bd"/>
</dbReference>
<evidence type="ECO:0000256" key="2">
    <source>
        <dbReference type="ARBA" id="ARBA00023125"/>
    </source>
</evidence>
<dbReference type="EMBL" id="CP116942">
    <property type="protein sequence ID" value="WCO68316.1"/>
    <property type="molecule type" value="Genomic_DNA"/>
</dbReference>
<dbReference type="AlphaFoldDB" id="A0AAF0BSH3"/>
<keyword evidence="6" id="KW-1185">Reference proteome</keyword>
<keyword evidence="1" id="KW-0226">DNA condensation</keyword>
<comment type="similarity">
    <text evidence="3">Belongs to the bacterial histone-like protein family.</text>
</comment>
<evidence type="ECO:0000256" key="1">
    <source>
        <dbReference type="ARBA" id="ARBA00023067"/>
    </source>
</evidence>
<dbReference type="GO" id="GO:0030527">
    <property type="term" value="F:structural constituent of chromatin"/>
    <property type="evidence" value="ECO:0007669"/>
    <property type="project" value="InterPro"/>
</dbReference>
<gene>
    <name evidence="5" type="ORF">PO878_06190</name>
</gene>
<dbReference type="PANTHER" id="PTHR33175">
    <property type="entry name" value="DNA-BINDING PROTEIN HU"/>
    <property type="match status" value="1"/>
</dbReference>
<feature type="region of interest" description="Disordered" evidence="4">
    <location>
        <begin position="57"/>
        <end position="79"/>
    </location>
</feature>
<keyword evidence="2 5" id="KW-0238">DNA-binding</keyword>
<dbReference type="PANTHER" id="PTHR33175:SF3">
    <property type="entry name" value="DNA-BINDING PROTEIN HU-BETA"/>
    <property type="match status" value="1"/>
</dbReference>
<evidence type="ECO:0000256" key="4">
    <source>
        <dbReference type="SAM" id="MobiDB-lite"/>
    </source>
</evidence>
<dbReference type="SUPFAM" id="SSF47729">
    <property type="entry name" value="IHF-like DNA-binding proteins"/>
    <property type="match status" value="1"/>
</dbReference>
<evidence type="ECO:0000313" key="5">
    <source>
        <dbReference type="EMBL" id="WCO68316.1"/>
    </source>
</evidence>
<organism evidence="5 6">
    <name type="scientific">Iamia majanohamensis</name>
    <dbReference type="NCBI Taxonomy" id="467976"/>
    <lineage>
        <taxon>Bacteria</taxon>
        <taxon>Bacillati</taxon>
        <taxon>Actinomycetota</taxon>
        <taxon>Acidimicrobiia</taxon>
        <taxon>Acidimicrobiales</taxon>
        <taxon>Iamiaceae</taxon>
        <taxon>Iamia</taxon>
    </lineage>
</organism>
<evidence type="ECO:0000313" key="6">
    <source>
        <dbReference type="Proteomes" id="UP001216390"/>
    </source>
</evidence>
<evidence type="ECO:0000256" key="3">
    <source>
        <dbReference type="RuleBase" id="RU003939"/>
    </source>
</evidence>
<sequence length="104" mass="10948">MANVTKADFIAQVAAQAGTDKTTAAAVIKAFEETVQATVKKGDSIVLTGFLKFEQGQRKAGTARNPQTGEQVKTKAKKYPKVSAGTSLKKVVNNESPAPKLAKV</sequence>
<dbReference type="InterPro" id="IPR010992">
    <property type="entry name" value="IHF-like_DNA-bd_dom_sf"/>
</dbReference>
<protein>
    <submittedName>
        <fullName evidence="5">HU family DNA-binding protein</fullName>
    </submittedName>
</protein>
<proteinExistence type="inferred from homology"/>
<dbReference type="KEGG" id="ima:PO878_06190"/>
<dbReference type="SMART" id="SM00411">
    <property type="entry name" value="BHL"/>
    <property type="match status" value="1"/>
</dbReference>
<dbReference type="GO" id="GO:0030261">
    <property type="term" value="P:chromosome condensation"/>
    <property type="evidence" value="ECO:0007669"/>
    <property type="project" value="UniProtKB-KW"/>
</dbReference>
<accession>A0AAF0BSH3</accession>
<reference evidence="5" key="1">
    <citation type="submission" date="2023-01" db="EMBL/GenBank/DDBJ databases">
        <title>The diversity of Class Acidimicrobiia in South China Sea sediment environments and the proposal of Iamia marina sp. nov., a novel species of the genus Iamia.</title>
        <authorList>
            <person name="He Y."/>
            <person name="Tian X."/>
        </authorList>
    </citation>
    <scope>NUCLEOTIDE SEQUENCE</scope>
    <source>
        <strain evidence="5">DSM 19957</strain>
    </source>
</reference>
<dbReference type="Gene3D" id="4.10.520.10">
    <property type="entry name" value="IHF-like DNA-binding proteins"/>
    <property type="match status" value="1"/>
</dbReference>